<evidence type="ECO:0000313" key="2">
    <source>
        <dbReference type="Proteomes" id="UP001164250"/>
    </source>
</evidence>
<protein>
    <submittedName>
        <fullName evidence="1">Uncharacterized protein</fullName>
    </submittedName>
</protein>
<sequence>MQMAMQCPYSCETATDTLQWIKAIVDFLKPFTFLINAHVVNFFTDKLWEAVDKDWIDCLRNEPIENLLRIPSGVVQDHWPDSLKEFVLTLKSLVLPRKQADLHKVLPGWKVTSLSSVLAQGMNLKKKHEVEVLSAVVNSVANSVSTDTIVDVGAGQGYLAQVLSFQFQHSVVAIDACSQHGKVMNARAERIKKHYAAQTRKFGYLWDFPFDFLYIRNLQYLEITNIMSEHLSHVVQL</sequence>
<reference evidence="2" key="1">
    <citation type="journal article" date="2023" name="G3 (Bethesda)">
        <title>Genome assembly and association tests identify interacting loci associated with vigor, precocity, and sex in interspecific pistachio rootstocks.</title>
        <authorList>
            <person name="Palmer W."/>
            <person name="Jacygrad E."/>
            <person name="Sagayaradj S."/>
            <person name="Cavanaugh K."/>
            <person name="Han R."/>
            <person name="Bertier L."/>
            <person name="Beede B."/>
            <person name="Kafkas S."/>
            <person name="Golino D."/>
            <person name="Preece J."/>
            <person name="Michelmore R."/>
        </authorList>
    </citation>
    <scope>NUCLEOTIDE SEQUENCE [LARGE SCALE GENOMIC DNA]</scope>
</reference>
<proteinExistence type="predicted"/>
<evidence type="ECO:0000313" key="1">
    <source>
        <dbReference type="EMBL" id="KAJ0100820.1"/>
    </source>
</evidence>
<gene>
    <name evidence="1" type="ORF">Patl1_05097</name>
</gene>
<accession>A0ACC1BP40</accession>
<comment type="caution">
    <text evidence="1">The sequence shown here is derived from an EMBL/GenBank/DDBJ whole genome shotgun (WGS) entry which is preliminary data.</text>
</comment>
<name>A0ACC1BP40_9ROSI</name>
<keyword evidence="2" id="KW-1185">Reference proteome</keyword>
<dbReference type="EMBL" id="CM047899">
    <property type="protein sequence ID" value="KAJ0100820.1"/>
    <property type="molecule type" value="Genomic_DNA"/>
</dbReference>
<dbReference type="Proteomes" id="UP001164250">
    <property type="component" value="Chromosome 3"/>
</dbReference>
<organism evidence="1 2">
    <name type="scientific">Pistacia atlantica</name>
    <dbReference type="NCBI Taxonomy" id="434234"/>
    <lineage>
        <taxon>Eukaryota</taxon>
        <taxon>Viridiplantae</taxon>
        <taxon>Streptophyta</taxon>
        <taxon>Embryophyta</taxon>
        <taxon>Tracheophyta</taxon>
        <taxon>Spermatophyta</taxon>
        <taxon>Magnoliopsida</taxon>
        <taxon>eudicotyledons</taxon>
        <taxon>Gunneridae</taxon>
        <taxon>Pentapetalae</taxon>
        <taxon>rosids</taxon>
        <taxon>malvids</taxon>
        <taxon>Sapindales</taxon>
        <taxon>Anacardiaceae</taxon>
        <taxon>Pistacia</taxon>
    </lineage>
</organism>